<keyword evidence="3" id="KW-1185">Reference proteome</keyword>
<reference evidence="3" key="1">
    <citation type="journal article" date="2019" name="Int. J. Syst. Evol. Microbiol.">
        <title>The Global Catalogue of Microorganisms (GCM) 10K type strain sequencing project: providing services to taxonomists for standard genome sequencing and annotation.</title>
        <authorList>
            <consortium name="The Broad Institute Genomics Platform"/>
            <consortium name="The Broad Institute Genome Sequencing Center for Infectious Disease"/>
            <person name="Wu L."/>
            <person name="Ma J."/>
        </authorList>
    </citation>
    <scope>NUCLEOTIDE SEQUENCE [LARGE SCALE GENOMIC DNA]</scope>
    <source>
        <strain evidence="3">JCM 32206</strain>
    </source>
</reference>
<sequence>MPDWGPDFDGISLGDDPISAIIGIVLVILMLPVLVLALVVGLEFLLLLALLPVWVVVRVLFGAPWIVVVRRDGSVVHEEAVRGWRASADRIEAIGAALAGGRGLDAVRTSVPR</sequence>
<accession>A0ABP8NW26</accession>
<evidence type="ECO:0000256" key="1">
    <source>
        <dbReference type="SAM" id="Phobius"/>
    </source>
</evidence>
<dbReference type="EMBL" id="BAABFB010000017">
    <property type="protein sequence ID" value="GAA4472481.1"/>
    <property type="molecule type" value="Genomic_DNA"/>
</dbReference>
<name>A0ABP8NW26_9NOCA</name>
<evidence type="ECO:0000313" key="3">
    <source>
        <dbReference type="Proteomes" id="UP001501183"/>
    </source>
</evidence>
<proteinExistence type="predicted"/>
<keyword evidence="1" id="KW-0812">Transmembrane</keyword>
<dbReference type="Proteomes" id="UP001501183">
    <property type="component" value="Unassembled WGS sequence"/>
</dbReference>
<protein>
    <submittedName>
        <fullName evidence="2">Uncharacterized protein</fullName>
    </submittedName>
</protein>
<keyword evidence="1" id="KW-1133">Transmembrane helix</keyword>
<evidence type="ECO:0000313" key="2">
    <source>
        <dbReference type="EMBL" id="GAA4472481.1"/>
    </source>
</evidence>
<organism evidence="2 3">
    <name type="scientific">Rhodococcus olei</name>
    <dbReference type="NCBI Taxonomy" id="2161675"/>
    <lineage>
        <taxon>Bacteria</taxon>
        <taxon>Bacillati</taxon>
        <taxon>Actinomycetota</taxon>
        <taxon>Actinomycetes</taxon>
        <taxon>Mycobacteriales</taxon>
        <taxon>Nocardiaceae</taxon>
        <taxon>Rhodococcus</taxon>
    </lineage>
</organism>
<gene>
    <name evidence="2" type="ORF">GCM10023094_04610</name>
</gene>
<keyword evidence="1" id="KW-0472">Membrane</keyword>
<feature type="transmembrane region" description="Helical" evidence="1">
    <location>
        <begin position="45"/>
        <end position="67"/>
    </location>
</feature>
<feature type="transmembrane region" description="Helical" evidence="1">
    <location>
        <begin position="20"/>
        <end position="40"/>
    </location>
</feature>
<comment type="caution">
    <text evidence="2">The sequence shown here is derived from an EMBL/GenBank/DDBJ whole genome shotgun (WGS) entry which is preliminary data.</text>
</comment>